<evidence type="ECO:0000256" key="10">
    <source>
        <dbReference type="SAM" id="SignalP"/>
    </source>
</evidence>
<evidence type="ECO:0000256" key="7">
    <source>
        <dbReference type="ARBA" id="ARBA00023237"/>
    </source>
</evidence>
<evidence type="ECO:0000256" key="4">
    <source>
        <dbReference type="ARBA" id="ARBA00022692"/>
    </source>
</evidence>
<dbReference type="GO" id="GO:0009279">
    <property type="term" value="C:cell outer membrane"/>
    <property type="evidence" value="ECO:0007669"/>
    <property type="project" value="UniProtKB-SubCell"/>
</dbReference>
<dbReference type="Pfam" id="PF00593">
    <property type="entry name" value="TonB_dep_Rec_b-barrel"/>
    <property type="match status" value="1"/>
</dbReference>
<evidence type="ECO:0000256" key="5">
    <source>
        <dbReference type="ARBA" id="ARBA00023077"/>
    </source>
</evidence>
<dbReference type="Proteomes" id="UP000634206">
    <property type="component" value="Unassembled WGS sequence"/>
</dbReference>
<dbReference type="InterPro" id="IPR012910">
    <property type="entry name" value="Plug_dom"/>
</dbReference>
<accession>A0AAE2SBD3</accession>
<keyword evidence="14" id="KW-1185">Reference proteome</keyword>
<evidence type="ECO:0000313" key="14">
    <source>
        <dbReference type="Proteomes" id="UP000634206"/>
    </source>
</evidence>
<dbReference type="Gene3D" id="2.170.130.10">
    <property type="entry name" value="TonB-dependent receptor, plug domain"/>
    <property type="match status" value="1"/>
</dbReference>
<gene>
    <name evidence="13" type="ORF">JIN83_05150</name>
</gene>
<evidence type="ECO:0000256" key="1">
    <source>
        <dbReference type="ARBA" id="ARBA00004571"/>
    </source>
</evidence>
<keyword evidence="5 9" id="KW-0798">TonB box</keyword>
<dbReference type="RefSeq" id="WP_309488937.1">
    <property type="nucleotide sequence ID" value="NZ_JAENIG010000002.1"/>
</dbReference>
<dbReference type="InterPro" id="IPR039426">
    <property type="entry name" value="TonB-dep_rcpt-like"/>
</dbReference>
<comment type="subcellular location">
    <subcellularLocation>
        <location evidence="1 8">Cell outer membrane</location>
        <topology evidence="1 8">Multi-pass membrane protein</topology>
    </subcellularLocation>
</comment>
<dbReference type="InterPro" id="IPR000531">
    <property type="entry name" value="Beta-barrel_TonB"/>
</dbReference>
<dbReference type="EMBL" id="JAENIG010000002">
    <property type="protein sequence ID" value="MBK1854332.1"/>
    <property type="molecule type" value="Genomic_DNA"/>
</dbReference>
<keyword evidence="10" id="KW-0732">Signal</keyword>
<evidence type="ECO:0000256" key="6">
    <source>
        <dbReference type="ARBA" id="ARBA00023136"/>
    </source>
</evidence>
<dbReference type="InterPro" id="IPR037066">
    <property type="entry name" value="Plug_dom_sf"/>
</dbReference>
<sequence length="712" mass="78617">MKRHQRTRKRTTAAMVVAGLNLAVHTQAQEILGGLEPLVVTGSHFVEPLRNAPVRTEVYSAELIAKAAARNLAEAIEASPGVRVATDCGNCNTQQIQMLGMPQQYIGILSDGLPNFTGLAGVYGIEQIPAGLIGGIEVVKGGGSVLYGPNAVAGVINLLPRDPNESGTILRGQMSNFTEGNSFGRGPSYSAMLLHDYVNEDASFKATIYYNHDYLQPVDLNGDGFTDISERRLHAAGLRLVWQPADDQTLSFDYMLTDEERRGGDAGAAFERSPDTNIIAEELFSMRQVATVKWDGQLNENWAGTLAYSFSQTDRDSYYGGLGAFNTPDGYHPNGTPFWAPGSSTGDTGYGETLDQLHFINALAIHQVHDQNRFTYGAQYRYEKIEDTAASATPLTDSFSDVGILAQHRYTPNELWTFEYGGRMDFHSNLDQPVFSPRGSVLYTHNQDLRIRGAVSTGFRAPEVFDEDLHISVVGGDVQAIRNASDLDEEKSLTFSISPEWQINDQWRVETSVFHTSLSDTFVVGGPDSGGAGVQLRENGSDSAVYGLEFNLGYFADNWDVQFSWVEQRARHDDPFEVFEADGGIDAIFTDRYTRSPESMGQLRFTHRGSWCDTYMNLKLTGPMDVPRQQFASDGSLVDQSLERSDWFFNVDIGLRKEIQLANDDSLTLSLGIKNLLNDFQDDLPSGAYRDPGYIYGPAFPRSIYAGVSYEF</sequence>
<evidence type="ECO:0000256" key="8">
    <source>
        <dbReference type="PROSITE-ProRule" id="PRU01360"/>
    </source>
</evidence>
<evidence type="ECO:0000256" key="2">
    <source>
        <dbReference type="ARBA" id="ARBA00022448"/>
    </source>
</evidence>
<feature type="domain" description="TonB-dependent receptor-like beta-barrel" evidence="11">
    <location>
        <begin position="261"/>
        <end position="676"/>
    </location>
</feature>
<keyword evidence="3 8" id="KW-1134">Transmembrane beta strand</keyword>
<dbReference type="PROSITE" id="PS52016">
    <property type="entry name" value="TONB_DEPENDENT_REC_3"/>
    <property type="match status" value="1"/>
</dbReference>
<protein>
    <submittedName>
        <fullName evidence="13">TonB-dependent receptor</fullName>
    </submittedName>
</protein>
<dbReference type="PANTHER" id="PTHR30069:SF57">
    <property type="entry name" value="TONB-DEPENDENT RECEPTOR"/>
    <property type="match status" value="1"/>
</dbReference>
<evidence type="ECO:0000256" key="3">
    <source>
        <dbReference type="ARBA" id="ARBA00022452"/>
    </source>
</evidence>
<feature type="signal peptide" evidence="10">
    <location>
        <begin position="1"/>
        <end position="28"/>
    </location>
</feature>
<reference evidence="13" key="1">
    <citation type="submission" date="2021-01" db="EMBL/GenBank/DDBJ databases">
        <title>Modified the classification status of verrucomicrobia.</title>
        <authorList>
            <person name="Feng X."/>
        </authorList>
    </citation>
    <scope>NUCLEOTIDE SEQUENCE</scope>
    <source>
        <strain evidence="13">5K15</strain>
    </source>
</reference>
<keyword evidence="2 8" id="KW-0813">Transport</keyword>
<dbReference type="PANTHER" id="PTHR30069">
    <property type="entry name" value="TONB-DEPENDENT OUTER MEMBRANE RECEPTOR"/>
    <property type="match status" value="1"/>
</dbReference>
<comment type="caution">
    <text evidence="13">The sequence shown here is derived from an EMBL/GenBank/DDBJ whole genome shotgun (WGS) entry which is preliminary data.</text>
</comment>
<keyword evidence="6 8" id="KW-0472">Membrane</keyword>
<evidence type="ECO:0000313" key="13">
    <source>
        <dbReference type="EMBL" id="MBK1854332.1"/>
    </source>
</evidence>
<evidence type="ECO:0000259" key="11">
    <source>
        <dbReference type="Pfam" id="PF00593"/>
    </source>
</evidence>
<feature type="chain" id="PRO_5042099418" evidence="10">
    <location>
        <begin position="29"/>
        <end position="712"/>
    </location>
</feature>
<dbReference type="AlphaFoldDB" id="A0AAE2SBD3"/>
<feature type="domain" description="TonB-dependent receptor plug" evidence="12">
    <location>
        <begin position="49"/>
        <end position="155"/>
    </location>
</feature>
<dbReference type="GO" id="GO:0015344">
    <property type="term" value="F:siderophore uptake transmembrane transporter activity"/>
    <property type="evidence" value="ECO:0007669"/>
    <property type="project" value="TreeGrafter"/>
</dbReference>
<keyword evidence="13" id="KW-0675">Receptor</keyword>
<organism evidence="13 14">
    <name type="scientific">Oceaniferula flava</name>
    <dbReference type="NCBI Taxonomy" id="2800421"/>
    <lineage>
        <taxon>Bacteria</taxon>
        <taxon>Pseudomonadati</taxon>
        <taxon>Verrucomicrobiota</taxon>
        <taxon>Verrucomicrobiia</taxon>
        <taxon>Verrucomicrobiales</taxon>
        <taxon>Verrucomicrobiaceae</taxon>
        <taxon>Oceaniferula</taxon>
    </lineage>
</organism>
<comment type="similarity">
    <text evidence="8 9">Belongs to the TonB-dependent receptor family.</text>
</comment>
<keyword evidence="7 8" id="KW-0998">Cell outer membrane</keyword>
<dbReference type="Pfam" id="PF07715">
    <property type="entry name" value="Plug"/>
    <property type="match status" value="1"/>
</dbReference>
<keyword evidence="4 8" id="KW-0812">Transmembrane</keyword>
<dbReference type="GO" id="GO:0044718">
    <property type="term" value="P:siderophore transmembrane transport"/>
    <property type="evidence" value="ECO:0007669"/>
    <property type="project" value="TreeGrafter"/>
</dbReference>
<dbReference type="SUPFAM" id="SSF56935">
    <property type="entry name" value="Porins"/>
    <property type="match status" value="1"/>
</dbReference>
<name>A0AAE2SBD3_9BACT</name>
<evidence type="ECO:0000259" key="12">
    <source>
        <dbReference type="Pfam" id="PF07715"/>
    </source>
</evidence>
<dbReference type="Gene3D" id="2.40.170.20">
    <property type="entry name" value="TonB-dependent receptor, beta-barrel domain"/>
    <property type="match status" value="1"/>
</dbReference>
<proteinExistence type="inferred from homology"/>
<dbReference type="InterPro" id="IPR036942">
    <property type="entry name" value="Beta-barrel_TonB_sf"/>
</dbReference>
<evidence type="ECO:0000256" key="9">
    <source>
        <dbReference type="RuleBase" id="RU003357"/>
    </source>
</evidence>